<dbReference type="KEGG" id="tig:THII_1419"/>
<protein>
    <recommendedName>
        <fullName evidence="3">DUF945 family protein</fullName>
    </recommendedName>
</protein>
<dbReference type="HOGENOM" id="CLU_567030_0_0_6"/>
<organism evidence="1 2">
    <name type="scientific">Thioploca ingrica</name>
    <dbReference type="NCBI Taxonomy" id="40754"/>
    <lineage>
        <taxon>Bacteria</taxon>
        <taxon>Pseudomonadati</taxon>
        <taxon>Pseudomonadota</taxon>
        <taxon>Gammaproteobacteria</taxon>
        <taxon>Thiotrichales</taxon>
        <taxon>Thiotrichaceae</taxon>
        <taxon>Thioploca</taxon>
    </lineage>
</organism>
<evidence type="ECO:0000313" key="2">
    <source>
        <dbReference type="Proteomes" id="UP000031623"/>
    </source>
</evidence>
<accession>A0A090BUU5</accession>
<sequence>MNRILPAWLVSLLSIGPICFSLPLNANSTHLVSASPQLTPPVTMSESATPPNTLHFTLQHRINGGNPLPQEQIEIPIDKITQQPWVLLEAIKQNFSTHLEKQPKPVQLNTEIEWLLSKKVTQVLGALPKLSIQTRLDNNGTGASQLVIPADKRKITKADKSDQANFDWKGLNGLLTFTNQFEAINSQFDFGGLKVTTNQGFSLLWDATTFQGLFDANLRPSQLDLKLPLLKAQQDDNNHALLETLVFQFNSEKTQHGLELGNLKLNIGHLGFTDKGSQFNLDKLQLTTDTQDQGNIVNYGVHTQIGNLSVPNIFINKNLGMSYLSNLAFRRLDAEALLAIQKTARDMKGQNNSTVIGIALFGKLMEVAPKLLAQSPEIALTQFLVKTSQGNIEGNLNLRIDGNKATSLEPEVLIPALQGQSEFTLGKGLLEQLFMNNWLTHLREEFKNSSKDKKISEPVLADLKKQARTKTEQQIQKYLKQKWLVETKEENYQFVAQLQDGKLIVNGQEQPLPLAPDKH</sequence>
<dbReference type="Pfam" id="PF06097">
    <property type="entry name" value="DUF945"/>
    <property type="match status" value="1"/>
</dbReference>
<evidence type="ECO:0000313" key="1">
    <source>
        <dbReference type="EMBL" id="BAP55716.1"/>
    </source>
</evidence>
<reference evidence="1" key="1">
    <citation type="journal article" date="2014" name="ISME J.">
        <title>Ecophysiology of Thioploca ingrica as revealed by the complete genome sequence supplemented with proteomic evidence.</title>
        <authorList>
            <person name="Kojima H."/>
            <person name="Ogura Y."/>
            <person name="Yamamoto N."/>
            <person name="Togashi T."/>
            <person name="Mori H."/>
            <person name="Watanabe T."/>
            <person name="Nemoto F."/>
            <person name="Kurokawa K."/>
            <person name="Hayashi T."/>
            <person name="Fukui M."/>
        </authorList>
    </citation>
    <scope>NUCLEOTIDE SEQUENCE [LARGE SCALE GENOMIC DNA]</scope>
</reference>
<evidence type="ECO:0008006" key="3">
    <source>
        <dbReference type="Google" id="ProtNLM"/>
    </source>
</evidence>
<dbReference type="InterPro" id="IPR010352">
    <property type="entry name" value="DUF945"/>
</dbReference>
<keyword evidence="2" id="KW-1185">Reference proteome</keyword>
<dbReference type="Proteomes" id="UP000031623">
    <property type="component" value="Chromosome"/>
</dbReference>
<gene>
    <name evidence="1" type="ORF">THII_1419</name>
</gene>
<dbReference type="OrthoDB" id="6222832at2"/>
<dbReference type="AlphaFoldDB" id="A0A090BUU5"/>
<name>A0A090BUU5_9GAMM</name>
<dbReference type="STRING" id="40754.THII_1419"/>
<dbReference type="EMBL" id="AP014633">
    <property type="protein sequence ID" value="BAP55716.1"/>
    <property type="molecule type" value="Genomic_DNA"/>
</dbReference>
<proteinExistence type="predicted"/>